<evidence type="ECO:0000256" key="4">
    <source>
        <dbReference type="ARBA" id="ARBA00022692"/>
    </source>
</evidence>
<sequence>MKVAIRLWLLAIVGASFHNLIPPKYLHFKGNTWQWAVKIYDSNSIKNTKKTYFLTSFCFDDKISTINFKLRASDINSTRILFDELAEQIAREHDLLNHGQVGELIGHYLFTRRPDEESTELRESPLQQNISMSVKPRAHKLTDKMVKTLQNLVPKFEDPEFGNQWHLFNRRYPGNDCNVTGVWAMNVTGSGVTVAVVDDGVQWDHPDLLANYNPKGSFDLNSNDDNPMPQYDENEENKHGTRCAGEIAAVPNDVCGVGVSFGAKFSGIRVLDGPITDSMEATAFNKHLDINDIYSCSWGPEDDAKTLDGPHPLAQAALIHGVTAGRRGFGSIYIVASGNGGNEGDNCNFDGYANSIYTITIGAVDERGDMPYYAEECASMLASTFSSGNPSGRDTRKIVTTDWTMGRSGSGTAGAGCTASHTGTSAATPLAAGMVALMLQVRPCVTWRDVQHIIVYTARHTKGTHKPKNVRSWFTNKAGLQHSAQYGFGLLDAWRLVNAAKVWRTTPMLTSFSPPTIGYNEKIRTNDFLRLHAAVSERDAALHRVITLEHVQVTLTIEHRKRGDIEVSIVCPSGTESLVGPNRAKDTSSLGFKDWTFSTVRCWGESSIGNFYLIVRDRGVIDHGILRYWKLTLYGSSVTPEDVQERRREVEDSYSGEKLDPASNFSIPCPPGESVPFDITEAISDRTLKLLALMSGLFVFWSIYFTIEMAFCNTDEKVLLVDPDEEVDSSDSFVDPTRAPTEHVVANNSKTDFVNKEYFASLFTDHHGEGDPVDFVSDLFSFKFNKLSCLPCSEIRFQLKKYENDNTNGNQEKHRHVIGKENPFRRLAYTHTLQSERRTHAYHDPQAPKDSLDFAIKTTHVPWKFNASKNEVLLQRETVGIDTGRKLKNRTVEEKLAFDPADPPIRVTVHDKQIVNSKDGNQLIRGHHGANTNRGYIRKVDGGFYSL</sequence>
<reference evidence="17" key="1">
    <citation type="journal article" date="2010" name="Science">
        <title>Plasticity of animal genome architecture unmasked by rapid evolution of a pelagic tunicate.</title>
        <authorList>
            <person name="Denoeud F."/>
            <person name="Henriet S."/>
            <person name="Mungpakdee S."/>
            <person name="Aury J.M."/>
            <person name="Da Silva C."/>
            <person name="Brinkmann H."/>
            <person name="Mikhaleva J."/>
            <person name="Olsen L.C."/>
            <person name="Jubin C."/>
            <person name="Canestro C."/>
            <person name="Bouquet J.M."/>
            <person name="Danks G."/>
            <person name="Poulain J."/>
            <person name="Campsteijn C."/>
            <person name="Adamski M."/>
            <person name="Cross I."/>
            <person name="Yadetie F."/>
            <person name="Muffato M."/>
            <person name="Louis A."/>
            <person name="Butcher S."/>
            <person name="Tsagkogeorga G."/>
            <person name="Konrad A."/>
            <person name="Singh S."/>
            <person name="Jensen M.F."/>
            <person name="Cong E.H."/>
            <person name="Eikeseth-Otteraa H."/>
            <person name="Noel B."/>
            <person name="Anthouard V."/>
            <person name="Porcel B.M."/>
            <person name="Kachouri-Lafond R."/>
            <person name="Nishino A."/>
            <person name="Ugolini M."/>
            <person name="Chourrout P."/>
            <person name="Nishida H."/>
            <person name="Aasland R."/>
            <person name="Huzurbazar S."/>
            <person name="Westhof E."/>
            <person name="Delsuc F."/>
            <person name="Lehrach H."/>
            <person name="Reinhardt R."/>
            <person name="Weissenbach J."/>
            <person name="Roy S.W."/>
            <person name="Artiguenave F."/>
            <person name="Postlethwait J.H."/>
            <person name="Manak J.R."/>
            <person name="Thompson E.M."/>
            <person name="Jaillon O."/>
            <person name="Du Pasquier L."/>
            <person name="Boudinot P."/>
            <person name="Liberles D.A."/>
            <person name="Volff J.N."/>
            <person name="Philippe H."/>
            <person name="Lenhard B."/>
            <person name="Roest Crollius H."/>
            <person name="Wincker P."/>
            <person name="Chourrout D."/>
        </authorList>
    </citation>
    <scope>NUCLEOTIDE SEQUENCE [LARGE SCALE GENOMIC DNA]</scope>
</reference>
<feature type="chain" id="PRO_5012113071" description="P/Homo B domain-containing protein" evidence="15">
    <location>
        <begin position="16"/>
        <end position="947"/>
    </location>
</feature>
<evidence type="ECO:0000256" key="2">
    <source>
        <dbReference type="ARBA" id="ARBA00022670"/>
    </source>
</evidence>
<dbReference type="InterPro" id="IPR002884">
    <property type="entry name" value="P_dom"/>
</dbReference>
<keyword evidence="6 13" id="KW-0378">Hydrolase</keyword>
<dbReference type="InterPro" id="IPR000209">
    <property type="entry name" value="Peptidase_S8/S53_dom"/>
</dbReference>
<dbReference type="GO" id="GO:0016485">
    <property type="term" value="P:protein processing"/>
    <property type="evidence" value="ECO:0007669"/>
    <property type="project" value="TreeGrafter"/>
</dbReference>
<dbReference type="Gene3D" id="2.60.120.260">
    <property type="entry name" value="Galactose-binding domain-like"/>
    <property type="match status" value="1"/>
</dbReference>
<dbReference type="CDD" id="cd04059">
    <property type="entry name" value="Peptidases_S8_Protein_convertases_Kexins_Furin-like"/>
    <property type="match status" value="1"/>
</dbReference>
<dbReference type="PROSITE" id="PS00137">
    <property type="entry name" value="SUBTILASE_HIS"/>
    <property type="match status" value="1"/>
</dbReference>
<feature type="domain" description="P/Homo B" evidence="16">
    <location>
        <begin position="505"/>
        <end position="639"/>
    </location>
</feature>
<evidence type="ECO:0000256" key="5">
    <source>
        <dbReference type="ARBA" id="ARBA00022729"/>
    </source>
</evidence>
<proteinExistence type="inferred from homology"/>
<evidence type="ECO:0000256" key="7">
    <source>
        <dbReference type="ARBA" id="ARBA00022825"/>
    </source>
</evidence>
<dbReference type="PROSITE" id="PS51829">
    <property type="entry name" value="P_HOMO_B"/>
    <property type="match status" value="1"/>
</dbReference>
<dbReference type="EMBL" id="FN654318">
    <property type="protein sequence ID" value="CBY31811.1"/>
    <property type="molecule type" value="Genomic_DNA"/>
</dbReference>
<keyword evidence="3" id="KW-0165">Cleavage on pair of basic residues</keyword>
<accession>E4Y861</accession>
<keyword evidence="9" id="KW-0472">Membrane</keyword>
<dbReference type="InterPro" id="IPR022398">
    <property type="entry name" value="Peptidase_S8_His-AS"/>
</dbReference>
<dbReference type="GO" id="GO:0000139">
    <property type="term" value="C:Golgi membrane"/>
    <property type="evidence" value="ECO:0007669"/>
    <property type="project" value="TreeGrafter"/>
</dbReference>
<feature type="signal peptide" evidence="15">
    <location>
        <begin position="1"/>
        <end position="15"/>
    </location>
</feature>
<evidence type="ECO:0000256" key="12">
    <source>
        <dbReference type="PIRSR" id="PIRSR615500-1"/>
    </source>
</evidence>
<keyword evidence="7 13" id="KW-0720">Serine protease</keyword>
<dbReference type="InterPro" id="IPR023828">
    <property type="entry name" value="Peptidase_S8_Ser-AS"/>
</dbReference>
<dbReference type="Pfam" id="PF01483">
    <property type="entry name" value="P_proprotein"/>
    <property type="match status" value="1"/>
</dbReference>
<evidence type="ECO:0000256" key="13">
    <source>
        <dbReference type="PROSITE-ProRule" id="PRU01240"/>
    </source>
</evidence>
<feature type="active site" description="Charge relay system" evidence="12 13">
    <location>
        <position position="425"/>
    </location>
</feature>
<dbReference type="PRINTS" id="PR00723">
    <property type="entry name" value="SUBTILISIN"/>
</dbReference>
<dbReference type="Pfam" id="PF00082">
    <property type="entry name" value="Peptidase_S8"/>
    <property type="match status" value="1"/>
</dbReference>
<dbReference type="PANTHER" id="PTHR42884:SF28">
    <property type="entry name" value="PROPROTEIN CONVERTASE SUBTILISIN_KEXIN TYPE 7"/>
    <property type="match status" value="1"/>
</dbReference>
<dbReference type="InterPro" id="IPR034182">
    <property type="entry name" value="Kexin/furin"/>
</dbReference>
<dbReference type="InterPro" id="IPR023827">
    <property type="entry name" value="Peptidase_S8_Asp-AS"/>
</dbReference>
<dbReference type="Pfam" id="PF16470">
    <property type="entry name" value="S8_pro-domain"/>
    <property type="match status" value="1"/>
</dbReference>
<evidence type="ECO:0000256" key="9">
    <source>
        <dbReference type="ARBA" id="ARBA00023136"/>
    </source>
</evidence>
<evidence type="ECO:0000256" key="6">
    <source>
        <dbReference type="ARBA" id="ARBA00022801"/>
    </source>
</evidence>
<name>E4Y861_OIKDI</name>
<dbReference type="InterPro" id="IPR038466">
    <property type="entry name" value="S8_pro-domain_sf"/>
</dbReference>
<dbReference type="InterPro" id="IPR022179">
    <property type="entry name" value="CFAP276"/>
</dbReference>
<keyword evidence="4" id="KW-0812">Transmembrane</keyword>
<dbReference type="AlphaFoldDB" id="E4Y861"/>
<dbReference type="GO" id="GO:0004252">
    <property type="term" value="F:serine-type endopeptidase activity"/>
    <property type="evidence" value="ECO:0007669"/>
    <property type="project" value="UniProtKB-UniRule"/>
</dbReference>
<feature type="active site" description="Charge relay system" evidence="12 13">
    <location>
        <position position="239"/>
    </location>
</feature>
<dbReference type="Proteomes" id="UP000011014">
    <property type="component" value="Unassembled WGS sequence"/>
</dbReference>
<keyword evidence="11" id="KW-0325">Glycoprotein</keyword>
<dbReference type="SUPFAM" id="SSF52743">
    <property type="entry name" value="Subtilisin-like"/>
    <property type="match status" value="1"/>
</dbReference>
<evidence type="ECO:0000259" key="16">
    <source>
        <dbReference type="PROSITE" id="PS51829"/>
    </source>
</evidence>
<dbReference type="Gene3D" id="3.30.70.850">
    <property type="entry name" value="Peptidase S8, pro-domain"/>
    <property type="match status" value="1"/>
</dbReference>
<feature type="active site" description="Charge relay system" evidence="12 13">
    <location>
        <position position="198"/>
    </location>
</feature>
<dbReference type="SUPFAM" id="SSF49785">
    <property type="entry name" value="Galactose-binding domain-like"/>
    <property type="match status" value="1"/>
</dbReference>
<dbReference type="PROSITE" id="PS51892">
    <property type="entry name" value="SUBTILASE"/>
    <property type="match status" value="1"/>
</dbReference>
<dbReference type="InterPro" id="IPR008979">
    <property type="entry name" value="Galactose-bd-like_sf"/>
</dbReference>
<comment type="subcellular location">
    <subcellularLocation>
        <location evidence="1">Membrane</location>
    </subcellularLocation>
</comment>
<evidence type="ECO:0000256" key="8">
    <source>
        <dbReference type="ARBA" id="ARBA00022989"/>
    </source>
</evidence>
<evidence type="ECO:0000256" key="14">
    <source>
        <dbReference type="RuleBase" id="RU003355"/>
    </source>
</evidence>
<dbReference type="Gene3D" id="3.40.50.200">
    <property type="entry name" value="Peptidase S8/S53 domain"/>
    <property type="match status" value="1"/>
</dbReference>
<gene>
    <name evidence="17" type="ORF">GSOID_T00029025001</name>
</gene>
<dbReference type="PROSITE" id="PS00136">
    <property type="entry name" value="SUBTILASE_ASP"/>
    <property type="match status" value="1"/>
</dbReference>
<evidence type="ECO:0000256" key="11">
    <source>
        <dbReference type="ARBA" id="ARBA00023180"/>
    </source>
</evidence>
<keyword evidence="8" id="KW-1133">Transmembrane helix</keyword>
<dbReference type="InterPro" id="IPR036852">
    <property type="entry name" value="Peptidase_S8/S53_dom_sf"/>
</dbReference>
<dbReference type="PROSITE" id="PS00138">
    <property type="entry name" value="SUBTILASE_SER"/>
    <property type="match status" value="1"/>
</dbReference>
<dbReference type="InterPro" id="IPR032815">
    <property type="entry name" value="S8_pro-domain"/>
</dbReference>
<evidence type="ECO:0000256" key="3">
    <source>
        <dbReference type="ARBA" id="ARBA00022685"/>
    </source>
</evidence>
<evidence type="ECO:0000313" key="17">
    <source>
        <dbReference type="EMBL" id="CBY31811.1"/>
    </source>
</evidence>
<protein>
    <recommendedName>
        <fullName evidence="16">P/Homo B domain-containing protein</fullName>
    </recommendedName>
</protein>
<evidence type="ECO:0000256" key="10">
    <source>
        <dbReference type="ARBA" id="ARBA00023145"/>
    </source>
</evidence>
<evidence type="ECO:0000256" key="1">
    <source>
        <dbReference type="ARBA" id="ARBA00004370"/>
    </source>
</evidence>
<keyword evidence="10" id="KW-0865">Zymogen</keyword>
<dbReference type="Pfam" id="PF12494">
    <property type="entry name" value="DUF3695"/>
    <property type="match status" value="1"/>
</dbReference>
<dbReference type="GO" id="GO:0005802">
    <property type="term" value="C:trans-Golgi network"/>
    <property type="evidence" value="ECO:0007669"/>
    <property type="project" value="TreeGrafter"/>
</dbReference>
<comment type="similarity">
    <text evidence="13 14">Belongs to the peptidase S8 family.</text>
</comment>
<keyword evidence="5 15" id="KW-0732">Signal</keyword>
<organism evidence="17">
    <name type="scientific">Oikopleura dioica</name>
    <name type="common">Tunicate</name>
    <dbReference type="NCBI Taxonomy" id="34765"/>
    <lineage>
        <taxon>Eukaryota</taxon>
        <taxon>Metazoa</taxon>
        <taxon>Chordata</taxon>
        <taxon>Tunicata</taxon>
        <taxon>Appendicularia</taxon>
        <taxon>Copelata</taxon>
        <taxon>Oikopleuridae</taxon>
        <taxon>Oikopleura</taxon>
    </lineage>
</organism>
<dbReference type="InterPro" id="IPR015500">
    <property type="entry name" value="Peptidase_S8_subtilisin-rel"/>
</dbReference>
<dbReference type="FunFam" id="3.40.50.200:FF:000005">
    <property type="entry name" value="Proprotein convertase subtilisin/kexin type 7"/>
    <property type="match status" value="1"/>
</dbReference>
<evidence type="ECO:0000256" key="15">
    <source>
        <dbReference type="SAM" id="SignalP"/>
    </source>
</evidence>
<dbReference type="PANTHER" id="PTHR42884">
    <property type="entry name" value="PROPROTEIN CONVERTASE SUBTILISIN/KEXIN-RELATED"/>
    <property type="match status" value="1"/>
</dbReference>
<keyword evidence="2 13" id="KW-0645">Protease</keyword>
<dbReference type="FunFam" id="2.60.120.260:FF:000026">
    <property type="entry name" value="proprotein convertase subtilisin/kexin type 7"/>
    <property type="match status" value="1"/>
</dbReference>